<proteinExistence type="predicted"/>
<comment type="caution">
    <text evidence="1">The sequence shown here is derived from an EMBL/GenBank/DDBJ whole genome shotgun (WGS) entry which is preliminary data.</text>
</comment>
<protein>
    <submittedName>
        <fullName evidence="1">Uncharacterized protein</fullName>
    </submittedName>
</protein>
<accession>A0ABX5D688</accession>
<dbReference type="EMBL" id="NWTN01000048">
    <property type="protein sequence ID" value="PRQ64523.1"/>
    <property type="molecule type" value="Genomic_DNA"/>
</dbReference>
<dbReference type="Proteomes" id="UP000238163">
    <property type="component" value="Unassembled WGS sequence"/>
</dbReference>
<name>A0ABX5D688_9VIBR</name>
<organism evidence="1 2">
    <name type="scientific">Vibrio mediterranei</name>
    <dbReference type="NCBI Taxonomy" id="689"/>
    <lineage>
        <taxon>Bacteria</taxon>
        <taxon>Pseudomonadati</taxon>
        <taxon>Pseudomonadota</taxon>
        <taxon>Gammaproteobacteria</taxon>
        <taxon>Vibrionales</taxon>
        <taxon>Vibrionaceae</taxon>
        <taxon>Vibrio</taxon>
    </lineage>
</organism>
<reference evidence="1 2" key="2">
    <citation type="submission" date="2018-03" db="EMBL/GenBank/DDBJ databases">
        <title>Genetic Diversity and Phenotypic Plasticity of AHL Mediated Quorum Sensing in Environmental Strains of Vibrio mediterranei.</title>
        <authorList>
            <person name="Lantoine F."/>
            <person name="Vouve F."/>
        </authorList>
    </citation>
    <scope>NUCLEOTIDE SEQUENCE [LARGE SCALE GENOMIC DNA]</scope>
    <source>
        <strain evidence="1 2">17LN0615E</strain>
    </source>
</reference>
<sequence length="125" mass="13971">MLPSSKISQTILEFGKPTINTLPQGYTKEELEAVLLIVITVWNAVTIDSWLDNRDMELKVYETLGTTSKEALLQVKRLVKRKKTKFGNDPRAVGDYWVKEKNGEMVFGCEANLSVGNAPASSTKH</sequence>
<keyword evidence="2" id="KW-1185">Reference proteome</keyword>
<evidence type="ECO:0000313" key="2">
    <source>
        <dbReference type="Proteomes" id="UP000238163"/>
    </source>
</evidence>
<reference evidence="1 2" key="1">
    <citation type="submission" date="2017-09" db="EMBL/GenBank/DDBJ databases">
        <authorList>
            <person name="Girard L."/>
            <person name="Lami R."/>
            <person name="Suzuki M."/>
            <person name="Baudart J."/>
        </authorList>
    </citation>
    <scope>NUCLEOTIDE SEQUENCE [LARGE SCALE GENOMIC DNA]</scope>
    <source>
        <strain evidence="1 2">17LN0615E</strain>
    </source>
</reference>
<dbReference type="RefSeq" id="WP_096444425.1">
    <property type="nucleotide sequence ID" value="NZ_NWTN01000048.1"/>
</dbReference>
<gene>
    <name evidence="1" type="ORF">COR51_27085</name>
</gene>
<evidence type="ECO:0000313" key="1">
    <source>
        <dbReference type="EMBL" id="PRQ64523.1"/>
    </source>
</evidence>